<dbReference type="InterPro" id="IPR048051">
    <property type="entry name" value="BapA-like_prefix-like"/>
</dbReference>
<dbReference type="PANTHER" id="PTHR19325:SF571">
    <property type="entry name" value="SUSHI DOMAIN-CONTAINING PROTEIN"/>
    <property type="match status" value="1"/>
</dbReference>
<dbReference type="RefSeq" id="WP_023899629.1">
    <property type="nucleotide sequence ID" value="NC_023032.1"/>
</dbReference>
<dbReference type="GeneID" id="45717264"/>
<dbReference type="EMBL" id="MSAC01000064">
    <property type="protein sequence ID" value="PUX01269.1"/>
    <property type="molecule type" value="Genomic_DNA"/>
</dbReference>
<gene>
    <name evidence="7" type="ORF">AUM46_19325</name>
    <name evidence="6" type="ORF">P262_05482</name>
</gene>
<evidence type="ECO:0000313" key="8">
    <source>
        <dbReference type="Proteomes" id="UP000018545"/>
    </source>
</evidence>
<dbReference type="InterPro" id="IPR049826">
    <property type="entry name" value="Ig-like_ice"/>
</dbReference>
<dbReference type="NCBIfam" id="NF033677">
    <property type="entry name" value="biofilm_BapA_N"/>
    <property type="match status" value="1"/>
</dbReference>
<dbReference type="Proteomes" id="UP000244731">
    <property type="component" value="Unassembled WGS sequence"/>
</dbReference>
<accession>V5U544</accession>
<evidence type="ECO:0000259" key="5">
    <source>
        <dbReference type="Pfam" id="PF22783"/>
    </source>
</evidence>
<dbReference type="Pfam" id="PF22783">
    <property type="entry name" value="BapA_N"/>
    <property type="match status" value="1"/>
</dbReference>
<feature type="region of interest" description="Disordered" evidence="2">
    <location>
        <begin position="160"/>
        <end position="186"/>
    </location>
</feature>
<dbReference type="NCBIfam" id="NF012196">
    <property type="entry name" value="Ig_like_ice"/>
    <property type="match status" value="4"/>
</dbReference>
<feature type="domain" description="Bacterial Ig-like" evidence="4">
    <location>
        <begin position="406"/>
        <end position="473"/>
    </location>
</feature>
<feature type="domain" description="Biofilm-associated protein BapA-like prefix-like" evidence="5">
    <location>
        <begin position="28"/>
        <end position="142"/>
    </location>
</feature>
<feature type="domain" description="Bacterial Ig-like" evidence="4">
    <location>
        <begin position="921"/>
        <end position="1009"/>
    </location>
</feature>
<dbReference type="InterPro" id="IPR044016">
    <property type="entry name" value="Big_13"/>
</dbReference>
<dbReference type="NCBIfam" id="NF033510">
    <property type="entry name" value="Ca_tandemer"/>
    <property type="match status" value="16"/>
</dbReference>
<evidence type="ECO:0000259" key="3">
    <source>
        <dbReference type="Pfam" id="PF17936"/>
    </source>
</evidence>
<dbReference type="HOGENOM" id="CLU_000675_0_0_6"/>
<dbReference type="PANTHER" id="PTHR19325">
    <property type="entry name" value="COMPLEMENT COMPONENT-RELATED SUSHI DOMAIN-CONTAINING"/>
    <property type="match status" value="1"/>
</dbReference>
<dbReference type="KEGG" id="csi:P262_05482"/>
<dbReference type="Pfam" id="PF19077">
    <property type="entry name" value="Big_13"/>
    <property type="match status" value="7"/>
</dbReference>
<reference evidence="7 9" key="2">
    <citation type="submission" date="2016-12" db="EMBL/GenBank/DDBJ databases">
        <title>Analysis of the Molecular Diversity Among Cronobacter Species Isolated from Filth Flies Using a Pan Genomic DNA Microarray.</title>
        <authorList>
            <person name="Pava-Ripoll M."/>
            <person name="Tall B."/>
            <person name="Farber J."/>
            <person name="Fanning S."/>
            <person name="Lehner A."/>
            <person name="Stephan R."/>
            <person name="Pagotto F."/>
            <person name="Iverson C."/>
            <person name="Ziobro G."/>
            <person name="Miller A."/>
            <person name="Pearson R."/>
            <person name="Yan Q."/>
            <person name="Kim M."/>
            <person name="Jeong S."/>
            <person name="Park J."/>
            <person name="Jun S."/>
            <person name="Choi H."/>
            <person name="Chung T."/>
            <person name="Yoo Y."/>
            <person name="Park E."/>
            <person name="Hwang S."/>
            <person name="Lee B."/>
            <person name="Sathyamoorthy V."/>
            <person name="Carter L."/>
            <person name="Mammel M."/>
            <person name="Jackson S."/>
            <person name="Kothary M."/>
            <person name="Patel I."/>
            <person name="Grim C."/>
            <person name="Gopinath G."/>
            <person name="Gangiredla J."/>
            <person name="Chase H."/>
        </authorList>
    </citation>
    <scope>NUCLEOTIDE SEQUENCE [LARGE SCALE GENOMIC DNA]</scope>
    <source>
        <strain evidence="7 9">MOD1-Md25g</strain>
    </source>
</reference>
<dbReference type="Pfam" id="PF17936">
    <property type="entry name" value="Big_6"/>
    <property type="match status" value="1"/>
</dbReference>
<organism evidence="6 8">
    <name type="scientific">Cronobacter malonaticus</name>
    <dbReference type="NCBI Taxonomy" id="413503"/>
    <lineage>
        <taxon>Bacteria</taxon>
        <taxon>Pseudomonadati</taxon>
        <taxon>Pseudomonadota</taxon>
        <taxon>Gammaproteobacteria</taxon>
        <taxon>Enterobacterales</taxon>
        <taxon>Enterobacteriaceae</taxon>
        <taxon>Cronobacter</taxon>
    </lineage>
</organism>
<evidence type="ECO:0000313" key="6">
    <source>
        <dbReference type="EMBL" id="AHB72267.1"/>
    </source>
</evidence>
<evidence type="ECO:0000256" key="1">
    <source>
        <dbReference type="ARBA" id="ARBA00022659"/>
    </source>
</evidence>
<dbReference type="PATRIC" id="fig|1401659.3.peg.3871"/>
<dbReference type="InterPro" id="IPR050350">
    <property type="entry name" value="Compl-Cell_Adhes-Reg"/>
</dbReference>
<evidence type="ECO:0000256" key="2">
    <source>
        <dbReference type="SAM" id="MobiDB-lite"/>
    </source>
</evidence>
<dbReference type="InterPro" id="IPR013783">
    <property type="entry name" value="Ig-like_fold"/>
</dbReference>
<evidence type="ECO:0000259" key="4">
    <source>
        <dbReference type="Pfam" id="PF19077"/>
    </source>
</evidence>
<feature type="domain" description="Bacterial Ig" evidence="3">
    <location>
        <begin position="1621"/>
        <end position="1696"/>
    </location>
</feature>
<feature type="domain" description="Bacterial Ig-like" evidence="4">
    <location>
        <begin position="313"/>
        <end position="381"/>
    </location>
</feature>
<evidence type="ECO:0000313" key="9">
    <source>
        <dbReference type="Proteomes" id="UP000244731"/>
    </source>
</evidence>
<feature type="domain" description="Bacterial Ig-like" evidence="4">
    <location>
        <begin position="1134"/>
        <end position="1195"/>
    </location>
</feature>
<proteinExistence type="predicted"/>
<dbReference type="InterPro" id="IPR041498">
    <property type="entry name" value="Big_6"/>
</dbReference>
<keyword evidence="9" id="KW-1185">Reference proteome</keyword>
<evidence type="ECO:0000313" key="7">
    <source>
        <dbReference type="EMBL" id="PUX01269.1"/>
    </source>
</evidence>
<dbReference type="Proteomes" id="UP000018545">
    <property type="component" value="Chromosome"/>
</dbReference>
<dbReference type="Gene3D" id="2.60.40.10">
    <property type="entry name" value="Immunoglobulins"/>
    <property type="match status" value="15"/>
</dbReference>
<feature type="domain" description="Bacterial Ig-like" evidence="4">
    <location>
        <begin position="1429"/>
        <end position="1493"/>
    </location>
</feature>
<dbReference type="EMBL" id="CP006731">
    <property type="protein sequence ID" value="AHB72267.1"/>
    <property type="molecule type" value="Genomic_DNA"/>
</dbReference>
<protein>
    <submittedName>
        <fullName evidence="7">Ig-like domain repeat protein</fullName>
    </submittedName>
</protein>
<feature type="domain" description="Bacterial Ig-like" evidence="4">
    <location>
        <begin position="738"/>
        <end position="804"/>
    </location>
</feature>
<reference evidence="6 8" key="1">
    <citation type="journal article" date="2014" name="Genome Announc.">
        <title>Complete Genome Sequence of Cronobacter sakazakii Strain CMCC 45402.</title>
        <authorList>
            <person name="Zhao Z."/>
            <person name="Wang L."/>
            <person name="Wang B."/>
            <person name="Liang H."/>
            <person name="Ye Q."/>
            <person name="Zeng M."/>
        </authorList>
    </citation>
    <scope>NUCLEOTIDE SEQUENCE [LARGE SCALE GENOMIC DNA]</scope>
    <source>
        <strain evidence="8">45402</strain>
        <strain evidence="6">CMCC45402</strain>
    </source>
</reference>
<sequence>MASILDGSATTQAVTIQTLARHGGELITTVQAQGTRTLILSEPSVVRIQATPDVVLHYERQGEDLILHMRDGSTVVCKNYFAEQDGYHSELLFDDGKHPPVHAVFPSNETLAVSAPGLTPEYQAVESIEPLLIGDSNHMAIWGSILGAAALGGVIAAAGSGGGGGGGDSDRGGDNGGNNGSNGTIKLNTLSGDGMLNAEEAQNALVISGQTLNVASGTTVTVTINGKTYTTTVGADNTWSLTVPAADVQAFPDGPLPVRVTTTDTAGHTISAESSLDVAAEFLPDPQIAPVFGDDMLVLTESQGSQTISGTTGITGDGQSAVVIINNVSYPVEVDSQGNWSLTLTPEQLSTLPQGELPISVIVTDAAGNTGSNTIIATVDTIPPPVTVEALTGDNLVNAIESKLPIEIKGTSEPGAQITVNYNNQQYTTTTDADGNWSVQIPANALDGMANGNYPLTVTAKDAAGNTGTTSETVTMALTPPAPTLNTPFGDDLLNNNDTKVTQLLTGKTGAFGESQGVIINIGGLDVLNHATPVRGSDGKWTLNVDPVAGGNNYLATVDENGNWQLALPPEVLQQFADGEITITVVAVDGAGNFGAAPQQTFEVDTTPPTLAVTPVTGDDIITAQESGADVVVSGTSSGLESGQSVDVLINGVTYVTTAGPDGSWSVTIPAGNVQTLPQGDVPISVSASDAAGNRGNVVSTITVDTEVTLTVSPVATDDIINSLEITGDVPVSGTASVEDAGQTVTVTLNGLDYTTTVQPDGSWTVNLPAAALQALGDGQQPLTVSLTDAAGNSITVSHPVTIDADAATLPVISINTLSGDGYLNAFEHTQPLLLSGTSTNVEAGQTVTLTLNGKTYTAITQSDGSWSVEVPAADVLLLTDQQWTVSASVTDTSGNPANASSDLTVVAQTNPTISVDPIATDNIINATEKGSDLTITGDTTRVEAGQPVTVLFNGVTYDAQVGSDGSWSVTIPAAALSGLNDGSLNVVAGSQDIAGNQVSVGQAVTVDTSVTLAIDTIAVDDIISDAESQSDVTISGTASDADAGRTVTVTFGGNTYSATVQPDGTWSLDVPAADVQALADDTLVVTASLTDAAGNTVSVDRPVTLDTTAPVVTINPIAVDDIVSQAEAGALVTLSGTAEANSSVVITIGSLTFNATTNASGVWTTDVSLAALADGDYTANVVATDAAGNSGSNSRPFEMLATPPAPTVEALPFGNAFLSQAESQTDQIVTGTTGTAHAANVEVVINGITYTATFDASGNWQITVPAADLQAMPADGSQIPITVTVTDTAGNTGSGDNSFSVDFVPPSLTVNDVTGDNLINPTEAAGVIAVSGTSDPGSVITFTLNGENYGPVTTAGNGNWSINIPAGQLASLADDVYDMVVTAEDDAGNTVTETVPLTIDFTAPVITINEPLALDGYISQAEAQSGVTITGTGEADLPLTLTLNGVSYNTTVLANGTWSILLPASALGAVPNGDYTLSATQTDAAGNSGSDTAPISVLRTLPAPTITLAYGDGFLSQAEAQTEQTITGTTGLSAGALVKTATVTIGDVGYTPVINSDGTWSVTLTPEQLQALPQGSVPIRVDVTDVAGNAGSRQTFSTVDTVIPTIDVSPVTGDDIIDQTEIAGGGLVISGDSEPGAQVTVVFGNETLTTTVLGDGSWSVAISPDALAQPEGSYTLDISSRDDAGNEVSTQHTVQLQNGVPQPALMALFAEPLLASDMALTGTDGNDGNDYFILNSLDFSRIDGGAGVDTLTLGEKLPTLNLAQLGFKVAHIDVLDLGTSGKGSLTLDLDNALNLKDDPHEPLRITGENGGEVTLLNTPEGIWSVSGFETIGDRVFEVYHNSALGAANTLGDLLIQENVHVKLM</sequence>
<keyword evidence="1" id="KW-0768">Sushi</keyword>
<name>V5U544_9ENTR</name>
<feature type="domain" description="Bacterial Ig-like" evidence="4">
    <location>
        <begin position="1331"/>
        <end position="1401"/>
    </location>
</feature>